<evidence type="ECO:0000256" key="1">
    <source>
        <dbReference type="SAM" id="SignalP"/>
    </source>
</evidence>
<accession>A0A833H046</accession>
<comment type="caution">
    <text evidence="2">The sequence shown here is derived from an EMBL/GenBank/DDBJ whole genome shotgun (WGS) entry which is preliminary data.</text>
</comment>
<dbReference type="InterPro" id="IPR015943">
    <property type="entry name" value="WD40/YVTN_repeat-like_dom_sf"/>
</dbReference>
<dbReference type="SUPFAM" id="SSF50998">
    <property type="entry name" value="Quinoprotein alcohol dehydrogenase-like"/>
    <property type="match status" value="1"/>
</dbReference>
<dbReference type="Proteomes" id="UP000460298">
    <property type="component" value="Unassembled WGS sequence"/>
</dbReference>
<proteinExistence type="predicted"/>
<gene>
    <name evidence="2" type="ORF">F9K24_13700</name>
</gene>
<dbReference type="Gene3D" id="2.130.10.10">
    <property type="entry name" value="YVTN repeat-like/Quinoprotein amine dehydrogenase"/>
    <property type="match status" value="1"/>
</dbReference>
<dbReference type="AlphaFoldDB" id="A0A833H046"/>
<evidence type="ECO:0000313" key="3">
    <source>
        <dbReference type="Proteomes" id="UP000460298"/>
    </source>
</evidence>
<sequence length="328" mass="36276">MNKLPLLLALLSAFLSCADPHANLRSHAIRPAADGYASPAMLGMALYRNESTWERSFGNCTLLFSWIPFAYCAHPAVAFSQSGQTIAITTVSPVHTSVSVYDVATARLLWKKSWGHFLGYGVPESLSFSTADNQLQAVTDHDLRTFDASDGILMHTQRHSPNFYVVAVEDFLYLGHRGSVSKLTLNQFALVRTYDCSRAPVTRIALSKDRAKLAVTDEAGTVCVFDNETGSLRWKRSLSPDWTPALAAFDPISSDLYIATNHNIHVFPAADQSREQTIPCDVQVFDIKSDSHNLHLLGRRVWDREPALRSMQLPLNSTSCSLAESSEN</sequence>
<name>A0A833H046_9LEPT</name>
<feature type="signal peptide" evidence="1">
    <location>
        <begin position="1"/>
        <end position="18"/>
    </location>
</feature>
<dbReference type="PROSITE" id="PS51257">
    <property type="entry name" value="PROKAR_LIPOPROTEIN"/>
    <property type="match status" value="1"/>
</dbReference>
<keyword evidence="1" id="KW-0732">Signal</keyword>
<reference evidence="2 3" key="1">
    <citation type="submission" date="2019-10" db="EMBL/GenBank/DDBJ databases">
        <title>Extracellular Electron Transfer in a Candidatus Methanoperedens spp. Enrichment Culture.</title>
        <authorList>
            <person name="Berger S."/>
            <person name="Rangel Shaw D."/>
            <person name="Berben T."/>
            <person name="In 'T Zandt M."/>
            <person name="Frank J."/>
            <person name="Reimann J."/>
            <person name="Jetten M.S.M."/>
            <person name="Welte C.U."/>
        </authorList>
    </citation>
    <scope>NUCLEOTIDE SEQUENCE [LARGE SCALE GENOMIC DNA]</scope>
    <source>
        <strain evidence="2">SB12</strain>
    </source>
</reference>
<feature type="chain" id="PRO_5033048691" evidence="1">
    <location>
        <begin position="19"/>
        <end position="328"/>
    </location>
</feature>
<protein>
    <submittedName>
        <fullName evidence="2">WD40 repeat domain-containing protein</fullName>
    </submittedName>
</protein>
<organism evidence="2 3">
    <name type="scientific">Leptonema illini</name>
    <dbReference type="NCBI Taxonomy" id="183"/>
    <lineage>
        <taxon>Bacteria</taxon>
        <taxon>Pseudomonadati</taxon>
        <taxon>Spirochaetota</taxon>
        <taxon>Spirochaetia</taxon>
        <taxon>Leptospirales</taxon>
        <taxon>Leptospiraceae</taxon>
        <taxon>Leptonema</taxon>
    </lineage>
</organism>
<dbReference type="EMBL" id="WBUI01000014">
    <property type="protein sequence ID" value="KAB2931293.1"/>
    <property type="molecule type" value="Genomic_DNA"/>
</dbReference>
<dbReference type="InterPro" id="IPR011047">
    <property type="entry name" value="Quinoprotein_ADH-like_sf"/>
</dbReference>
<evidence type="ECO:0000313" key="2">
    <source>
        <dbReference type="EMBL" id="KAB2931293.1"/>
    </source>
</evidence>